<feature type="chain" id="PRO_5043162163" evidence="2">
    <location>
        <begin position="21"/>
        <end position="267"/>
    </location>
</feature>
<dbReference type="EMBL" id="QGDL01000008">
    <property type="protein sequence ID" value="PWJ28651.1"/>
    <property type="molecule type" value="Genomic_DNA"/>
</dbReference>
<dbReference type="SUPFAM" id="SSF57938">
    <property type="entry name" value="DnaJ/Hsp40 cysteine-rich domain"/>
    <property type="match status" value="2"/>
</dbReference>
<dbReference type="AlphaFoldDB" id="A0A2Y9BFW9"/>
<feature type="region of interest" description="Disordered" evidence="1">
    <location>
        <begin position="39"/>
        <end position="107"/>
    </location>
</feature>
<accession>A0A2Y9BFW9</accession>
<evidence type="ECO:0000256" key="2">
    <source>
        <dbReference type="SAM" id="SignalP"/>
    </source>
</evidence>
<dbReference type="OrthoDB" id="2882832at2"/>
<comment type="caution">
    <text evidence="3">The sequence shown here is derived from an EMBL/GenBank/DDBJ whole genome shotgun (WGS) entry which is preliminary data.</text>
</comment>
<gene>
    <name evidence="3" type="ORF">A8806_108166</name>
</gene>
<proteinExistence type="predicted"/>
<keyword evidence="2" id="KW-0732">Signal</keyword>
<dbReference type="PANTHER" id="PTHR15852">
    <property type="entry name" value="PLASTID TRANSCRIPTIONALLY ACTIVE PROTEIN"/>
    <property type="match status" value="1"/>
</dbReference>
<reference evidence="3 4" key="1">
    <citation type="submission" date="2018-05" db="EMBL/GenBank/DDBJ databases">
        <title>The Hungate 1000. A catalogue of reference genomes from the rumen microbiome.</title>
        <authorList>
            <person name="Kelly W."/>
        </authorList>
    </citation>
    <scope>NUCLEOTIDE SEQUENCE [LARGE SCALE GENOMIC DNA]</scope>
    <source>
        <strain evidence="3 4">NLAE-zl-C242</strain>
    </source>
</reference>
<evidence type="ECO:0000313" key="3">
    <source>
        <dbReference type="EMBL" id="PWJ28651.1"/>
    </source>
</evidence>
<protein>
    <submittedName>
        <fullName evidence="3">Uncharacterized protein</fullName>
    </submittedName>
</protein>
<dbReference type="PANTHER" id="PTHR15852:SF54">
    <property type="entry name" value="PROTEIN SSUH2 HOMOLOG"/>
    <property type="match status" value="1"/>
</dbReference>
<feature type="signal peptide" evidence="2">
    <location>
        <begin position="1"/>
        <end position="20"/>
    </location>
</feature>
<evidence type="ECO:0000313" key="4">
    <source>
        <dbReference type="Proteomes" id="UP000245845"/>
    </source>
</evidence>
<sequence>MKRMKLIFLSVFLVCGILSGCQKSTTEQGIESDIKELQNDSKELKEENENLKKELEKQKAEEKAQKTASESKEAASGKNELAGAQTAETAKADDADSSTPPKAENSMVPCPDCEGTGFFNQCGKCDGTGFDSYNNQECDMCNGSGKHVCNLCQGEGMIAASAVPSAPAVDNSASSDASGTAGYTPDYSRTPVTPYIPDNSKKPCGYCGGDGKNKCPFCDGEGYRTEYKSVPTYGSGGSSGYEARVRCRHCKGSGQEKCLYCGGEGSY</sequence>
<dbReference type="InterPro" id="IPR036410">
    <property type="entry name" value="HSP_DnaJ_Cys-rich_dom_sf"/>
</dbReference>
<keyword evidence="4" id="KW-1185">Reference proteome</keyword>
<feature type="region of interest" description="Disordered" evidence="1">
    <location>
        <begin position="171"/>
        <end position="192"/>
    </location>
</feature>
<evidence type="ECO:0000256" key="1">
    <source>
        <dbReference type="SAM" id="MobiDB-lite"/>
    </source>
</evidence>
<name>A0A2Y9BFW9_9FIRM</name>
<organism evidence="3 4">
    <name type="scientific">Faecalicatena orotica</name>
    <dbReference type="NCBI Taxonomy" id="1544"/>
    <lineage>
        <taxon>Bacteria</taxon>
        <taxon>Bacillati</taxon>
        <taxon>Bacillota</taxon>
        <taxon>Clostridia</taxon>
        <taxon>Lachnospirales</taxon>
        <taxon>Lachnospiraceae</taxon>
        <taxon>Faecalicatena</taxon>
    </lineage>
</organism>
<dbReference type="PROSITE" id="PS51257">
    <property type="entry name" value="PROKAR_LIPOPROTEIN"/>
    <property type="match status" value="1"/>
</dbReference>
<dbReference type="Proteomes" id="UP000245845">
    <property type="component" value="Unassembled WGS sequence"/>
</dbReference>
<dbReference type="RefSeq" id="WP_109731832.1">
    <property type="nucleotide sequence ID" value="NZ_BAAACK010000003.1"/>
</dbReference>
<feature type="compositionally biased region" description="Basic and acidic residues" evidence="1">
    <location>
        <begin position="39"/>
        <end position="75"/>
    </location>
</feature>